<feature type="compositionally biased region" description="Basic residues" evidence="1">
    <location>
        <begin position="461"/>
        <end position="473"/>
    </location>
</feature>
<reference evidence="3 4" key="1">
    <citation type="submission" date="2024-09" db="EMBL/GenBank/DDBJ databases">
        <title>Itraconazole resistance in Madurella fahalii resulting from another homologue of gene encoding cytochrome P450 14-alpha sterol demethylase (CYP51).</title>
        <authorList>
            <person name="Yoshioka I."/>
            <person name="Fahal A.H."/>
            <person name="Kaneko S."/>
            <person name="Yaguchi T."/>
        </authorList>
    </citation>
    <scope>NUCLEOTIDE SEQUENCE [LARGE SCALE GENOMIC DNA]</scope>
    <source>
        <strain evidence="3 4">IFM 68171</strain>
    </source>
</reference>
<accession>A0ABQ0GKM3</accession>
<dbReference type="Pfam" id="PF20150">
    <property type="entry name" value="2EXR"/>
    <property type="match status" value="1"/>
</dbReference>
<feature type="region of interest" description="Disordered" evidence="1">
    <location>
        <begin position="400"/>
        <end position="563"/>
    </location>
</feature>
<comment type="caution">
    <text evidence="3">The sequence shown here is derived from an EMBL/GenBank/DDBJ whole genome shotgun (WGS) entry which is preliminary data.</text>
</comment>
<organism evidence="3 4">
    <name type="scientific">Madurella fahalii</name>
    <dbReference type="NCBI Taxonomy" id="1157608"/>
    <lineage>
        <taxon>Eukaryota</taxon>
        <taxon>Fungi</taxon>
        <taxon>Dikarya</taxon>
        <taxon>Ascomycota</taxon>
        <taxon>Pezizomycotina</taxon>
        <taxon>Sordariomycetes</taxon>
        <taxon>Sordariomycetidae</taxon>
        <taxon>Sordariales</taxon>
        <taxon>Sordariales incertae sedis</taxon>
        <taxon>Madurella</taxon>
    </lineage>
</organism>
<protein>
    <submittedName>
        <fullName evidence="3">2EXR domain-containing protein</fullName>
    </submittedName>
</protein>
<feature type="compositionally biased region" description="Acidic residues" evidence="1">
    <location>
        <begin position="628"/>
        <end position="641"/>
    </location>
</feature>
<dbReference type="InterPro" id="IPR045518">
    <property type="entry name" value="2EXR"/>
</dbReference>
<name>A0ABQ0GKM3_9PEZI</name>
<feature type="compositionally biased region" description="Acidic residues" evidence="1">
    <location>
        <begin position="508"/>
        <end position="532"/>
    </location>
</feature>
<evidence type="ECO:0000256" key="1">
    <source>
        <dbReference type="SAM" id="MobiDB-lite"/>
    </source>
</evidence>
<evidence type="ECO:0000259" key="2">
    <source>
        <dbReference type="Pfam" id="PF20150"/>
    </source>
</evidence>
<dbReference type="PANTHER" id="PTHR35910:SF6">
    <property type="entry name" value="2EXR DOMAIN-CONTAINING PROTEIN"/>
    <property type="match status" value="1"/>
</dbReference>
<feature type="compositionally biased region" description="Acidic residues" evidence="1">
    <location>
        <begin position="352"/>
        <end position="380"/>
    </location>
</feature>
<evidence type="ECO:0000313" key="3">
    <source>
        <dbReference type="EMBL" id="GAB1318320.1"/>
    </source>
</evidence>
<dbReference type="Proteomes" id="UP001628179">
    <property type="component" value="Unassembled WGS sequence"/>
</dbReference>
<dbReference type="GeneID" id="98179273"/>
<feature type="region of interest" description="Disordered" evidence="1">
    <location>
        <begin position="611"/>
        <end position="641"/>
    </location>
</feature>
<feature type="region of interest" description="Disordered" evidence="1">
    <location>
        <begin position="340"/>
        <end position="386"/>
    </location>
</feature>
<sequence length="641" mass="72339">MSDISGESDHMGYLFEESGHDESSETNQDNAYNGSRVLDLEAADSGDESSSADGNGPNDDASFSWPKSRELHFFPQFKRFPIEIRQRIWEFFCPDLVATSRVLWLHCMPKGSSRVKHKAQVSEGPVLEQQTRPVRTILAVHGESRRLALKVFPDVLSIRNGVLRFNASRDVIFLDPIDTIFREFQVMPEIPGFTELIHHLAVNPAVFWVLDARESQAPPAFASFKSLKNLYYLLDSVDHRSEHLGWCASNLVRQYEVVTFEEQPGLAENSQYLYCWPDVGKYRAFAEKYIPVGVLTRDLQTLPTGAEGILPDGVEVWPMVMFLKFDAELDWSELCPGWDSEEGAHVARGSPEEVDEDEDSEDEPDEYESEGIDDSEISEDSSDRDSDLAVLDEDEFRTTHLVLDGNENQTRFSSPDQSSSAAREPGGSESDQPTPYRSRVKRLRSRVVESDSEYDSEGTVPRKRTRTQSRRNRIALSEDDDEDEVKDEGEEKPKIRAIRRVRAVLSEDKEEEDDDVGHGDDDDGEGDGDNDGAEPQMHDVGAAWSGFSSSAEDEEYAGRSTPLARPLSLAEKLQLHREEVQIVESDDGNSDIEEIASDEYDARDYATFQDDEEGIEISEGGGERDELIMDDDDEGYQDYEY</sequence>
<keyword evidence="4" id="KW-1185">Reference proteome</keyword>
<proteinExistence type="predicted"/>
<feature type="region of interest" description="Disordered" evidence="1">
    <location>
        <begin position="1"/>
        <end position="62"/>
    </location>
</feature>
<feature type="domain" description="2EXR" evidence="2">
    <location>
        <begin position="74"/>
        <end position="172"/>
    </location>
</feature>
<dbReference type="RefSeq" id="XP_070920051.1">
    <property type="nucleotide sequence ID" value="XM_071063950.1"/>
</dbReference>
<gene>
    <name evidence="3" type="ORF">MFIFM68171_08530</name>
</gene>
<feature type="compositionally biased region" description="Polar residues" evidence="1">
    <location>
        <begin position="406"/>
        <end position="421"/>
    </location>
</feature>
<dbReference type="PANTHER" id="PTHR35910">
    <property type="entry name" value="2EXR DOMAIN-CONTAINING PROTEIN"/>
    <property type="match status" value="1"/>
</dbReference>
<evidence type="ECO:0000313" key="4">
    <source>
        <dbReference type="Proteomes" id="UP001628179"/>
    </source>
</evidence>
<feature type="compositionally biased region" description="Acidic residues" evidence="1">
    <location>
        <begin position="477"/>
        <end position="488"/>
    </location>
</feature>
<dbReference type="EMBL" id="BAAFSV010000004">
    <property type="protein sequence ID" value="GAB1318320.1"/>
    <property type="molecule type" value="Genomic_DNA"/>
</dbReference>